<dbReference type="RefSeq" id="WP_146451043.1">
    <property type="nucleotide sequence ID" value="NZ_SJPS01000003.1"/>
</dbReference>
<protein>
    <recommendedName>
        <fullName evidence="3">Plasmid stabilization system protein</fullName>
    </recommendedName>
</protein>
<evidence type="ECO:0000313" key="1">
    <source>
        <dbReference type="EMBL" id="TWU27896.1"/>
    </source>
</evidence>
<dbReference type="EMBL" id="SJPS01000003">
    <property type="protein sequence ID" value="TWU27896.1"/>
    <property type="molecule type" value="Genomic_DNA"/>
</dbReference>
<comment type="caution">
    <text evidence="1">The sequence shown here is derived from an EMBL/GenBank/DDBJ whole genome shotgun (WGS) entry which is preliminary data.</text>
</comment>
<evidence type="ECO:0000313" key="2">
    <source>
        <dbReference type="Proteomes" id="UP000318437"/>
    </source>
</evidence>
<organism evidence="1 2">
    <name type="scientific">Bythopirellula polymerisocia</name>
    <dbReference type="NCBI Taxonomy" id="2528003"/>
    <lineage>
        <taxon>Bacteria</taxon>
        <taxon>Pseudomonadati</taxon>
        <taxon>Planctomycetota</taxon>
        <taxon>Planctomycetia</taxon>
        <taxon>Pirellulales</taxon>
        <taxon>Lacipirellulaceae</taxon>
        <taxon>Bythopirellula</taxon>
    </lineage>
</organism>
<dbReference type="InterPro" id="IPR035093">
    <property type="entry name" value="RelE/ParE_toxin_dom_sf"/>
</dbReference>
<keyword evidence="2" id="KW-1185">Reference proteome</keyword>
<dbReference type="OrthoDB" id="9798691at2"/>
<name>A0A5C6CY32_9BACT</name>
<proteinExistence type="predicted"/>
<dbReference type="Gene3D" id="3.30.2310.20">
    <property type="entry name" value="RelE-like"/>
    <property type="match status" value="1"/>
</dbReference>
<dbReference type="AlphaFoldDB" id="A0A5C6CY32"/>
<sequence>MNRELLRSSAFLRSARRFVKKHPEIVRSLQRTLESLAEDAFQPSLKTHKLKGELAESWACSAGYDLRIVFKFLQQESGEAILLQTIGTHDEVY</sequence>
<reference evidence="1 2" key="1">
    <citation type="submission" date="2019-02" db="EMBL/GenBank/DDBJ databases">
        <title>Deep-cultivation of Planctomycetes and their phenomic and genomic characterization uncovers novel biology.</title>
        <authorList>
            <person name="Wiegand S."/>
            <person name="Jogler M."/>
            <person name="Boedeker C."/>
            <person name="Pinto D."/>
            <person name="Vollmers J."/>
            <person name="Rivas-Marin E."/>
            <person name="Kohn T."/>
            <person name="Peeters S.H."/>
            <person name="Heuer A."/>
            <person name="Rast P."/>
            <person name="Oberbeckmann S."/>
            <person name="Bunk B."/>
            <person name="Jeske O."/>
            <person name="Meyerdierks A."/>
            <person name="Storesund J.E."/>
            <person name="Kallscheuer N."/>
            <person name="Luecker S."/>
            <person name="Lage O.M."/>
            <person name="Pohl T."/>
            <person name="Merkel B.J."/>
            <person name="Hornburger P."/>
            <person name="Mueller R.-W."/>
            <person name="Bruemmer F."/>
            <person name="Labrenz M."/>
            <person name="Spormann A.M."/>
            <person name="Op Den Camp H."/>
            <person name="Overmann J."/>
            <person name="Amann R."/>
            <person name="Jetten M.S.M."/>
            <person name="Mascher T."/>
            <person name="Medema M.H."/>
            <person name="Devos D.P."/>
            <person name="Kaster A.-K."/>
            <person name="Ovreas L."/>
            <person name="Rohde M."/>
            <person name="Galperin M.Y."/>
            <person name="Jogler C."/>
        </authorList>
    </citation>
    <scope>NUCLEOTIDE SEQUENCE [LARGE SCALE GENOMIC DNA]</scope>
    <source>
        <strain evidence="1 2">Pla144</strain>
    </source>
</reference>
<evidence type="ECO:0008006" key="3">
    <source>
        <dbReference type="Google" id="ProtNLM"/>
    </source>
</evidence>
<dbReference type="Pfam" id="PF15738">
    <property type="entry name" value="YafQ_toxin"/>
    <property type="match status" value="1"/>
</dbReference>
<dbReference type="InterPro" id="IPR004386">
    <property type="entry name" value="Toxin_YafQ-like"/>
</dbReference>
<dbReference type="SUPFAM" id="SSF143011">
    <property type="entry name" value="RelE-like"/>
    <property type="match status" value="1"/>
</dbReference>
<gene>
    <name evidence="1" type="ORF">Pla144_26730</name>
</gene>
<accession>A0A5C6CY32</accession>
<dbReference type="Proteomes" id="UP000318437">
    <property type="component" value="Unassembled WGS sequence"/>
</dbReference>